<reference evidence="1" key="1">
    <citation type="journal article" date="2014" name="Front. Microbiol.">
        <title>High frequency of phylogenetically diverse reductive dehalogenase-homologous genes in deep subseafloor sedimentary metagenomes.</title>
        <authorList>
            <person name="Kawai M."/>
            <person name="Futagami T."/>
            <person name="Toyoda A."/>
            <person name="Takaki Y."/>
            <person name="Nishi S."/>
            <person name="Hori S."/>
            <person name="Arai W."/>
            <person name="Tsubouchi T."/>
            <person name="Morono Y."/>
            <person name="Uchiyama I."/>
            <person name="Ito T."/>
            <person name="Fujiyama A."/>
            <person name="Inagaki F."/>
            <person name="Takami H."/>
        </authorList>
    </citation>
    <scope>NUCLEOTIDE SEQUENCE</scope>
    <source>
        <strain evidence="1">Expedition CK06-06</strain>
    </source>
</reference>
<gene>
    <name evidence="1" type="ORF">S01H4_11802</name>
</gene>
<organism evidence="1">
    <name type="scientific">marine sediment metagenome</name>
    <dbReference type="NCBI Taxonomy" id="412755"/>
    <lineage>
        <taxon>unclassified sequences</taxon>
        <taxon>metagenomes</taxon>
        <taxon>ecological metagenomes</taxon>
    </lineage>
</organism>
<feature type="non-terminal residue" evidence="1">
    <location>
        <position position="61"/>
    </location>
</feature>
<dbReference type="EMBL" id="BART01004863">
    <property type="protein sequence ID" value="GAG57925.1"/>
    <property type="molecule type" value="Genomic_DNA"/>
</dbReference>
<protein>
    <submittedName>
        <fullName evidence="1">Uncharacterized protein</fullName>
    </submittedName>
</protein>
<evidence type="ECO:0000313" key="1">
    <source>
        <dbReference type="EMBL" id="GAG57925.1"/>
    </source>
</evidence>
<dbReference type="AlphaFoldDB" id="X0YP14"/>
<proteinExistence type="predicted"/>
<name>X0YP14_9ZZZZ</name>
<accession>X0YP14</accession>
<comment type="caution">
    <text evidence="1">The sequence shown here is derived from an EMBL/GenBank/DDBJ whole genome shotgun (WGS) entry which is preliminary data.</text>
</comment>
<sequence length="61" mass="7220">MEEFKINLGDLKVDQLGFVFRDIEKQAKIFENILNIPKFAFIPEFNNVVKYRGKESNVRTK</sequence>